<evidence type="ECO:0000256" key="4">
    <source>
        <dbReference type="ARBA" id="ARBA00006463"/>
    </source>
</evidence>
<keyword evidence="11" id="KW-0472">Membrane</keyword>
<dbReference type="Pfam" id="PF00652">
    <property type="entry name" value="Ricin_B_lectin"/>
    <property type="match status" value="1"/>
</dbReference>
<evidence type="ECO:0000256" key="3">
    <source>
        <dbReference type="ARBA" id="ARBA00004613"/>
    </source>
</evidence>
<keyword evidence="8" id="KW-0106">Calcium</keyword>
<dbReference type="EMBL" id="QFZU02000037">
    <property type="protein sequence ID" value="RGA05379.1"/>
    <property type="molecule type" value="Genomic_DNA"/>
</dbReference>
<evidence type="ECO:0000256" key="10">
    <source>
        <dbReference type="SAM" id="MobiDB-lite"/>
    </source>
</evidence>
<accession>A0ABX9LN22</accession>
<dbReference type="InterPro" id="IPR012334">
    <property type="entry name" value="Pectin_lyas_fold"/>
</dbReference>
<evidence type="ECO:0000256" key="2">
    <source>
        <dbReference type="ARBA" id="ARBA00001913"/>
    </source>
</evidence>
<feature type="transmembrane region" description="Helical" evidence="11">
    <location>
        <begin position="37"/>
        <end position="56"/>
    </location>
</feature>
<evidence type="ECO:0000256" key="1">
    <source>
        <dbReference type="ARBA" id="ARBA00000695"/>
    </source>
</evidence>
<dbReference type="PANTHER" id="PTHR33407">
    <property type="entry name" value="PECTATE LYASE F-RELATED"/>
    <property type="match status" value="1"/>
</dbReference>
<dbReference type="EC" id="4.2.2.2" evidence="5"/>
<evidence type="ECO:0000256" key="7">
    <source>
        <dbReference type="ARBA" id="ARBA00022729"/>
    </source>
</evidence>
<comment type="caution">
    <text evidence="13">The sequence shown here is derived from an EMBL/GenBank/DDBJ whole genome shotgun (WGS) entry which is preliminary data.</text>
</comment>
<comment type="subcellular location">
    <subcellularLocation>
        <location evidence="3">Secreted</location>
    </subcellularLocation>
</comment>
<dbReference type="Gene3D" id="2.160.20.10">
    <property type="entry name" value="Single-stranded right-handed beta-helix, Pectin lyase-like"/>
    <property type="match status" value="1"/>
</dbReference>
<evidence type="ECO:0000313" key="13">
    <source>
        <dbReference type="EMBL" id="RGA05379.1"/>
    </source>
</evidence>
<proteinExistence type="inferred from homology"/>
<name>A0ABX9LN22_9ACTN</name>
<comment type="similarity">
    <text evidence="4">Belongs to the polysaccharide lyase 3 family.</text>
</comment>
<dbReference type="SMART" id="SM00458">
    <property type="entry name" value="RICIN"/>
    <property type="match status" value="1"/>
</dbReference>
<feature type="region of interest" description="Disordered" evidence="10">
    <location>
        <begin position="199"/>
        <end position="241"/>
    </location>
</feature>
<dbReference type="InterPro" id="IPR004898">
    <property type="entry name" value="Pectate_lyase_PlyH/PlyE-like"/>
</dbReference>
<dbReference type="Gene3D" id="2.80.10.50">
    <property type="match status" value="2"/>
</dbReference>
<keyword evidence="11" id="KW-0812">Transmembrane</keyword>
<evidence type="ECO:0000256" key="9">
    <source>
        <dbReference type="ARBA" id="ARBA00023239"/>
    </source>
</evidence>
<reference evidence="13 14" key="1">
    <citation type="submission" date="2018-08" db="EMBL/GenBank/DDBJ databases">
        <title>Microbispora. triticiradicis sp. nov., a novel actinomycete isolated from the root of wheat (Triticum aestivum L.)).</title>
        <authorList>
            <person name="Han C."/>
        </authorList>
    </citation>
    <scope>NUCLEOTIDE SEQUENCE [LARGE SCALE GENOMIC DNA]</scope>
    <source>
        <strain evidence="13 14">NEAU-HRDPA2-9</strain>
    </source>
</reference>
<dbReference type="SUPFAM" id="SSF50370">
    <property type="entry name" value="Ricin B-like lectins"/>
    <property type="match status" value="1"/>
</dbReference>
<dbReference type="InterPro" id="IPR000772">
    <property type="entry name" value="Ricin_B_lectin"/>
</dbReference>
<keyword evidence="7" id="KW-0732">Signal</keyword>
<keyword evidence="6" id="KW-0964">Secreted</keyword>
<comment type="cofactor">
    <cofactor evidence="2">
        <name>Ca(2+)</name>
        <dbReference type="ChEBI" id="CHEBI:29108"/>
    </cofactor>
</comment>
<evidence type="ECO:0000256" key="5">
    <source>
        <dbReference type="ARBA" id="ARBA00012272"/>
    </source>
</evidence>
<dbReference type="Pfam" id="PF03211">
    <property type="entry name" value="Pectate_lyase"/>
    <property type="match status" value="1"/>
</dbReference>
<gene>
    <name evidence="13" type="ORF">DI270_009280</name>
</gene>
<keyword evidence="9 13" id="KW-0456">Lyase</keyword>
<comment type="catalytic activity">
    <reaction evidence="1">
        <text>Eliminative cleavage of (1-&gt;4)-alpha-D-galacturonan to give oligosaccharides with 4-deoxy-alpha-D-galact-4-enuronosyl groups at their non-reducing ends.</text>
        <dbReference type="EC" id="4.2.2.2"/>
    </reaction>
</comment>
<dbReference type="InterPro" id="IPR011050">
    <property type="entry name" value="Pectin_lyase_fold/virulence"/>
</dbReference>
<dbReference type="PROSITE" id="PS50231">
    <property type="entry name" value="RICIN_B_LECTIN"/>
    <property type="match status" value="1"/>
</dbReference>
<evidence type="ECO:0000256" key="8">
    <source>
        <dbReference type="ARBA" id="ARBA00022837"/>
    </source>
</evidence>
<evidence type="ECO:0000256" key="6">
    <source>
        <dbReference type="ARBA" id="ARBA00022525"/>
    </source>
</evidence>
<sequence length="459" mass="46704">MNAVHIHEFLVGPGFIPSVRGPARHARSSALRRSTRNAAGVAGAVAGVVALVGGVFTGVSNAAPTTGAYRIVNGAGGLCLTVPGSSGSDGVQLTVSACTGTTNQTWTLSAQGSGVRLTAGNSGKCAGVTGASTSAGKAVQQENCTGATSQTWELTASGSTYRVVNANSDKCLNTADNSTASGALVQQNSCDSVATKQWTLQPTGSTPSGTPTSSPTSTPTGTPTSNPTPPSGWPGANGSQAVTSTISVSGTMDGNLRRYYASGAMGDGGQSESQKPIFELANGATLKNVIIGSPGADGVHCLGSCTLQSVWWEDVGEDAATLLGSSSSQVMTIDGGGARSASDKVFQHNGPGTMVIRNFQVDNFGKLYRACGNCTNSYQRHVQMSNIVATYPGKALAGINTNWGDTARFSNITIKNDPDHKMIVCLKYKGVPKGSEPTEIGSGADGTNCLYSASDIHYQ</sequence>
<protein>
    <recommendedName>
        <fullName evidence="5">pectate lyase</fullName>
        <ecNumber evidence="5">4.2.2.2</ecNumber>
    </recommendedName>
</protein>
<keyword evidence="14" id="KW-1185">Reference proteome</keyword>
<evidence type="ECO:0000259" key="12">
    <source>
        <dbReference type="SMART" id="SM00458"/>
    </source>
</evidence>
<dbReference type="Proteomes" id="UP000262538">
    <property type="component" value="Unassembled WGS sequence"/>
</dbReference>
<evidence type="ECO:0000313" key="14">
    <source>
        <dbReference type="Proteomes" id="UP000262538"/>
    </source>
</evidence>
<dbReference type="InterPro" id="IPR035992">
    <property type="entry name" value="Ricin_B-like_lectins"/>
</dbReference>
<feature type="compositionally biased region" description="Low complexity" evidence="10">
    <location>
        <begin position="202"/>
        <end position="225"/>
    </location>
</feature>
<dbReference type="CDD" id="cd00161">
    <property type="entry name" value="beta-trefoil_Ricin-like"/>
    <property type="match status" value="1"/>
</dbReference>
<dbReference type="GO" id="GO:0016829">
    <property type="term" value="F:lyase activity"/>
    <property type="evidence" value="ECO:0007669"/>
    <property type="project" value="UniProtKB-KW"/>
</dbReference>
<organism evidence="13 14">
    <name type="scientific">Microbispora triticiradicis</name>
    <dbReference type="NCBI Taxonomy" id="2200763"/>
    <lineage>
        <taxon>Bacteria</taxon>
        <taxon>Bacillati</taxon>
        <taxon>Actinomycetota</taxon>
        <taxon>Actinomycetes</taxon>
        <taxon>Streptosporangiales</taxon>
        <taxon>Streptosporangiaceae</taxon>
        <taxon>Microbispora</taxon>
    </lineage>
</organism>
<keyword evidence="11" id="KW-1133">Transmembrane helix</keyword>
<dbReference type="SUPFAM" id="SSF51126">
    <property type="entry name" value="Pectin lyase-like"/>
    <property type="match status" value="1"/>
</dbReference>
<dbReference type="PANTHER" id="PTHR33407:SF9">
    <property type="entry name" value="PECTATE LYASE F-RELATED"/>
    <property type="match status" value="1"/>
</dbReference>
<feature type="domain" description="Ricin B lectin" evidence="12">
    <location>
        <begin position="66"/>
        <end position="201"/>
    </location>
</feature>
<evidence type="ECO:0000256" key="11">
    <source>
        <dbReference type="SAM" id="Phobius"/>
    </source>
</evidence>